<evidence type="ECO:0000313" key="4">
    <source>
        <dbReference type="EMBL" id="GEV65511.1"/>
    </source>
</evidence>
<feature type="signal peptide" evidence="3">
    <location>
        <begin position="1"/>
        <end position="26"/>
    </location>
</feature>
<protein>
    <submittedName>
        <fullName evidence="4">Gag-Pol polyprotein</fullName>
    </submittedName>
</protein>
<organism evidence="4">
    <name type="scientific">Tanacetum cinerariifolium</name>
    <name type="common">Dalmatian daisy</name>
    <name type="synonym">Chrysanthemum cinerariifolium</name>
    <dbReference type="NCBI Taxonomy" id="118510"/>
    <lineage>
        <taxon>Eukaryota</taxon>
        <taxon>Viridiplantae</taxon>
        <taxon>Streptophyta</taxon>
        <taxon>Embryophyta</taxon>
        <taxon>Tracheophyta</taxon>
        <taxon>Spermatophyta</taxon>
        <taxon>Magnoliopsida</taxon>
        <taxon>eudicotyledons</taxon>
        <taxon>Gunneridae</taxon>
        <taxon>Pentapetalae</taxon>
        <taxon>asterids</taxon>
        <taxon>campanulids</taxon>
        <taxon>Asterales</taxon>
        <taxon>Asteraceae</taxon>
        <taxon>Asteroideae</taxon>
        <taxon>Anthemideae</taxon>
        <taxon>Anthemidinae</taxon>
        <taxon>Tanacetum</taxon>
    </lineage>
</organism>
<evidence type="ECO:0000256" key="1">
    <source>
        <dbReference type="SAM" id="Coils"/>
    </source>
</evidence>
<feature type="region of interest" description="Disordered" evidence="2">
    <location>
        <begin position="200"/>
        <end position="222"/>
    </location>
</feature>
<keyword evidence="3" id="KW-0732">Signal</keyword>
<comment type="caution">
    <text evidence="4">The sequence shown here is derived from an EMBL/GenBank/DDBJ whole genome shotgun (WGS) entry which is preliminary data.</text>
</comment>
<sequence length="378" mass="43578">MNQNKLMLMIKLSKLFSWGLLKDVYAAVDNYDNARDICLQVLKMMKGSDIGAQEKETKLLREWETFTSVEGEQIESYFHRFISLVNHLDRNKHTPKTITSNIKFLDKLPSEWSRYVTLVNQTKDLHELEEMVGISLVSMVGIQAFRLGKSDSGLEQNGLIVVPVVGNQIRNIVQARGADNEEEYIELLELVTKTHVEQQNNSNGIPTESNMDPSEAQVEHHPTPDEETRAYHESLYNNFSIEVKTVNKKQQTLFETTNLLQIADESLKKIKVLEHEIERISKASDTNDNNPIILNISVSDNENLQTELARTKKKMESCIVKKEQEFAKLLNDWSRKCDECKYDKISYDNAYNKTQHKIKRLQDLLGEVKEKRSVTQSD</sequence>
<proteinExistence type="predicted"/>
<feature type="compositionally biased region" description="Polar residues" evidence="2">
    <location>
        <begin position="200"/>
        <end position="212"/>
    </location>
</feature>
<dbReference type="AlphaFoldDB" id="A0A699GPW6"/>
<feature type="coiled-coil region" evidence="1">
    <location>
        <begin position="263"/>
        <end position="321"/>
    </location>
</feature>
<dbReference type="Pfam" id="PF14223">
    <property type="entry name" value="Retrotran_gag_2"/>
    <property type="match status" value="1"/>
</dbReference>
<name>A0A699GPW6_TANCI</name>
<dbReference type="EMBL" id="BKCJ010030051">
    <property type="protein sequence ID" value="GEV65511.1"/>
    <property type="molecule type" value="Genomic_DNA"/>
</dbReference>
<reference evidence="4" key="1">
    <citation type="journal article" date="2019" name="Sci. Rep.">
        <title>Draft genome of Tanacetum cinerariifolium, the natural source of mosquito coil.</title>
        <authorList>
            <person name="Yamashiro T."/>
            <person name="Shiraishi A."/>
            <person name="Satake H."/>
            <person name="Nakayama K."/>
        </authorList>
    </citation>
    <scope>NUCLEOTIDE SEQUENCE</scope>
</reference>
<feature type="chain" id="PRO_5025441811" evidence="3">
    <location>
        <begin position="27"/>
        <end position="378"/>
    </location>
</feature>
<gene>
    <name evidence="4" type="ORF">Tci_137488</name>
</gene>
<evidence type="ECO:0000256" key="2">
    <source>
        <dbReference type="SAM" id="MobiDB-lite"/>
    </source>
</evidence>
<keyword evidence="1" id="KW-0175">Coiled coil</keyword>
<accession>A0A699GPW6</accession>
<evidence type="ECO:0000256" key="3">
    <source>
        <dbReference type="SAM" id="SignalP"/>
    </source>
</evidence>